<dbReference type="InterPro" id="IPR019887">
    <property type="entry name" value="Tscrpt_reg_AsnC/Lrp_C"/>
</dbReference>
<dbReference type="InterPro" id="IPR036390">
    <property type="entry name" value="WH_DNA-bd_sf"/>
</dbReference>
<dbReference type="SMART" id="SM00344">
    <property type="entry name" value="HTH_ASNC"/>
    <property type="match status" value="1"/>
</dbReference>
<sequence>MMIDNRDRRILTILQTNAETPLTDIAEQVALSPSACSRRITRLREEGYITNTMTLLDRQKINLPTTIFLLVKTGIHTEDYLTHFHSAVNAIPEIVEVHRLTGNFDYILKLVLPNVEYYDTIYKQILRRVAFHDMSAYISMETVKLSPSLPTAYI</sequence>
<dbReference type="InterPro" id="IPR011991">
    <property type="entry name" value="ArsR-like_HTH"/>
</dbReference>
<dbReference type="GO" id="GO:0005829">
    <property type="term" value="C:cytosol"/>
    <property type="evidence" value="ECO:0007669"/>
    <property type="project" value="TreeGrafter"/>
</dbReference>
<proteinExistence type="predicted"/>
<dbReference type="InterPro" id="IPR000485">
    <property type="entry name" value="AsnC-type_HTH_dom"/>
</dbReference>
<organism evidence="5 6">
    <name type="scientific">Zymomonas mobilis subsp. pomaceae (strain ATCC 29192 / DSM 22645 / JCM 10191 / CCUG 17912 / NBRC 13757 / NCIMB 11200 / NRRL B-4491 / Barker I)</name>
    <dbReference type="NCBI Taxonomy" id="579138"/>
    <lineage>
        <taxon>Bacteria</taxon>
        <taxon>Pseudomonadati</taxon>
        <taxon>Pseudomonadota</taxon>
        <taxon>Alphaproteobacteria</taxon>
        <taxon>Sphingomonadales</taxon>
        <taxon>Zymomonadaceae</taxon>
        <taxon>Zymomonas</taxon>
    </lineage>
</organism>
<dbReference type="InterPro" id="IPR019885">
    <property type="entry name" value="Tscrpt_reg_HTH_AsnC-type_CS"/>
</dbReference>
<protein>
    <submittedName>
        <fullName evidence="5">Transcriptional regulator, AsnC family</fullName>
    </submittedName>
</protein>
<dbReference type="AlphaFoldDB" id="F8ET11"/>
<dbReference type="PATRIC" id="fig|579138.3.peg.1080"/>
<dbReference type="Pfam" id="PF13412">
    <property type="entry name" value="HTH_24"/>
    <property type="match status" value="1"/>
</dbReference>
<dbReference type="InterPro" id="IPR011008">
    <property type="entry name" value="Dimeric_a/b-barrel"/>
</dbReference>
<evidence type="ECO:0000313" key="5">
    <source>
        <dbReference type="EMBL" id="AEI37915.1"/>
    </source>
</evidence>
<dbReference type="SUPFAM" id="SSF46785">
    <property type="entry name" value="Winged helix' DNA-binding domain"/>
    <property type="match status" value="1"/>
</dbReference>
<accession>F8ET11</accession>
<evidence type="ECO:0000256" key="1">
    <source>
        <dbReference type="ARBA" id="ARBA00023015"/>
    </source>
</evidence>
<evidence type="ECO:0000256" key="2">
    <source>
        <dbReference type="ARBA" id="ARBA00023125"/>
    </source>
</evidence>
<evidence type="ECO:0000313" key="6">
    <source>
        <dbReference type="Proteomes" id="UP000000491"/>
    </source>
</evidence>
<dbReference type="PROSITE" id="PS00519">
    <property type="entry name" value="HTH_ASNC_1"/>
    <property type="match status" value="1"/>
</dbReference>
<dbReference type="Gene3D" id="1.10.10.10">
    <property type="entry name" value="Winged helix-like DNA-binding domain superfamily/Winged helix DNA-binding domain"/>
    <property type="match status" value="1"/>
</dbReference>
<feature type="domain" description="HTH asnC-type" evidence="4">
    <location>
        <begin position="3"/>
        <end position="64"/>
    </location>
</feature>
<name>F8ET11_ZYMMT</name>
<dbReference type="PANTHER" id="PTHR30154">
    <property type="entry name" value="LEUCINE-RESPONSIVE REGULATORY PROTEIN"/>
    <property type="match status" value="1"/>
</dbReference>
<reference evidence="5 6" key="1">
    <citation type="journal article" date="2011" name="J. Bacteriol.">
        <title>Genome sequence of the ethanol-producing Zymomonas mobilis subsp. pomaceae lectotype strain ATCC 29192.</title>
        <authorList>
            <person name="Kouvelis V.N."/>
            <person name="Davenport K.W."/>
            <person name="Brettin T.S."/>
            <person name="Bruce D."/>
            <person name="Detter C."/>
            <person name="Han C.S."/>
            <person name="Nolan M."/>
            <person name="Tapia R."/>
            <person name="Damoulaki A."/>
            <person name="Kyrpides N.C."/>
            <person name="Typas M.A."/>
            <person name="Pappas K.M."/>
        </authorList>
    </citation>
    <scope>NUCLEOTIDE SEQUENCE [LARGE SCALE GENOMIC DNA]</scope>
    <source>
        <strain evidence="6">ATCC 29192 / DSM 22645 / JCM 10191 / CCUG 17912 / NBRC 13757 / NCIMB 11200 / NRRL B-4491 / Barker I</strain>
    </source>
</reference>
<keyword evidence="3" id="KW-0804">Transcription</keyword>
<dbReference type="GO" id="GO:0043565">
    <property type="term" value="F:sequence-specific DNA binding"/>
    <property type="evidence" value="ECO:0007669"/>
    <property type="project" value="InterPro"/>
</dbReference>
<dbReference type="PRINTS" id="PR00033">
    <property type="entry name" value="HTHASNC"/>
</dbReference>
<evidence type="ECO:0000256" key="3">
    <source>
        <dbReference type="ARBA" id="ARBA00023163"/>
    </source>
</evidence>
<evidence type="ECO:0000259" key="4">
    <source>
        <dbReference type="PROSITE" id="PS50956"/>
    </source>
</evidence>
<dbReference type="EMBL" id="CP002865">
    <property type="protein sequence ID" value="AEI37915.1"/>
    <property type="molecule type" value="Genomic_DNA"/>
</dbReference>
<dbReference type="eggNOG" id="COG1522">
    <property type="taxonomic scope" value="Bacteria"/>
</dbReference>
<dbReference type="Pfam" id="PF01037">
    <property type="entry name" value="AsnC_trans_reg"/>
    <property type="match status" value="1"/>
</dbReference>
<dbReference type="STRING" id="579138.Zymop_1018"/>
<dbReference type="GO" id="GO:0006355">
    <property type="term" value="P:regulation of DNA-templated transcription"/>
    <property type="evidence" value="ECO:0007669"/>
    <property type="project" value="UniProtKB-ARBA"/>
</dbReference>
<dbReference type="Proteomes" id="UP000000491">
    <property type="component" value="Chromosome"/>
</dbReference>
<keyword evidence="2" id="KW-0238">DNA-binding</keyword>
<dbReference type="SUPFAM" id="SSF54909">
    <property type="entry name" value="Dimeric alpha+beta barrel"/>
    <property type="match status" value="1"/>
</dbReference>
<dbReference type="PROSITE" id="PS50956">
    <property type="entry name" value="HTH_ASNC_2"/>
    <property type="match status" value="1"/>
</dbReference>
<gene>
    <name evidence="5" type="ordered locus">Zymop_1018</name>
</gene>
<dbReference type="CDD" id="cd00090">
    <property type="entry name" value="HTH_ARSR"/>
    <property type="match status" value="1"/>
</dbReference>
<dbReference type="GO" id="GO:0043200">
    <property type="term" value="P:response to amino acid"/>
    <property type="evidence" value="ECO:0007669"/>
    <property type="project" value="TreeGrafter"/>
</dbReference>
<keyword evidence="1" id="KW-0805">Transcription regulation</keyword>
<dbReference type="HOGENOM" id="CLU_091233_0_2_5"/>
<dbReference type="PANTHER" id="PTHR30154:SF17">
    <property type="entry name" value="DNA-BINDING TRANSCRIPTIONAL ACTIVATOR DECR"/>
    <property type="match status" value="1"/>
</dbReference>
<dbReference type="InterPro" id="IPR019888">
    <property type="entry name" value="Tscrpt_reg_AsnC-like"/>
</dbReference>
<dbReference type="InterPro" id="IPR036388">
    <property type="entry name" value="WH-like_DNA-bd_sf"/>
</dbReference>
<dbReference type="Gene3D" id="3.30.70.920">
    <property type="match status" value="1"/>
</dbReference>
<dbReference type="KEGG" id="zmp:Zymop_1018"/>